<keyword evidence="7" id="KW-0479">Metal-binding</keyword>
<evidence type="ECO:0000256" key="5">
    <source>
        <dbReference type="ARBA" id="ARBA00022694"/>
    </source>
</evidence>
<gene>
    <name evidence="13" type="ORF">CDD82_3381</name>
</gene>
<dbReference type="Pfam" id="PF13691">
    <property type="entry name" value="Lactamase_B_4"/>
    <property type="match status" value="1"/>
</dbReference>
<dbReference type="GO" id="GO:1990180">
    <property type="term" value="P:mitochondrial tRNA 3'-end processing"/>
    <property type="evidence" value="ECO:0007669"/>
    <property type="project" value="TreeGrafter"/>
</dbReference>
<dbReference type="Proteomes" id="UP000224854">
    <property type="component" value="Unassembled WGS sequence"/>
</dbReference>
<name>A0A2C5ZEX3_9HYPO</name>
<dbReference type="GO" id="GO:0046872">
    <property type="term" value="F:metal ion binding"/>
    <property type="evidence" value="ECO:0007669"/>
    <property type="project" value="UniProtKB-KW"/>
</dbReference>
<dbReference type="InterPro" id="IPR036866">
    <property type="entry name" value="RibonucZ/Hydroxyglut_hydro"/>
</dbReference>
<keyword evidence="5" id="KW-0819">tRNA processing</keyword>
<evidence type="ECO:0000256" key="11">
    <source>
        <dbReference type="SAM" id="MobiDB-lite"/>
    </source>
</evidence>
<evidence type="ECO:0000259" key="12">
    <source>
        <dbReference type="Pfam" id="PF13691"/>
    </source>
</evidence>
<dbReference type="EC" id="3.1.26.11" evidence="4"/>
<dbReference type="GO" id="GO:0042781">
    <property type="term" value="F:3'-tRNA processing endoribonuclease activity"/>
    <property type="evidence" value="ECO:0007669"/>
    <property type="project" value="UniProtKB-EC"/>
</dbReference>
<comment type="cofactor">
    <cofactor evidence="2">
        <name>Zn(2+)</name>
        <dbReference type="ChEBI" id="CHEBI:29105"/>
    </cofactor>
</comment>
<keyword evidence="9" id="KW-0378">Hydrolase</keyword>
<dbReference type="InterPro" id="IPR027794">
    <property type="entry name" value="tRNase_Z_dom"/>
</dbReference>
<organism evidence="13 14">
    <name type="scientific">Ophiocordyceps australis</name>
    <dbReference type="NCBI Taxonomy" id="1399860"/>
    <lineage>
        <taxon>Eukaryota</taxon>
        <taxon>Fungi</taxon>
        <taxon>Dikarya</taxon>
        <taxon>Ascomycota</taxon>
        <taxon>Pezizomycotina</taxon>
        <taxon>Sordariomycetes</taxon>
        <taxon>Hypocreomycetidae</taxon>
        <taxon>Hypocreales</taxon>
        <taxon>Ophiocordycipitaceae</taxon>
        <taxon>Ophiocordyceps</taxon>
    </lineage>
</organism>
<keyword evidence="10" id="KW-0862">Zinc</keyword>
<dbReference type="Gene3D" id="3.60.15.10">
    <property type="entry name" value="Ribonuclease Z/Hydroxyacylglutathione hydrolase-like"/>
    <property type="match status" value="1"/>
</dbReference>
<dbReference type="AlphaFoldDB" id="A0A2C5ZEX3"/>
<dbReference type="OrthoDB" id="527344at2759"/>
<evidence type="ECO:0000256" key="2">
    <source>
        <dbReference type="ARBA" id="ARBA00001947"/>
    </source>
</evidence>
<evidence type="ECO:0000313" key="13">
    <source>
        <dbReference type="EMBL" id="PHH77731.1"/>
    </source>
</evidence>
<protein>
    <recommendedName>
        <fullName evidence="4">ribonuclease Z</fullName>
        <ecNumber evidence="4">3.1.26.11</ecNumber>
    </recommendedName>
</protein>
<dbReference type="SUPFAM" id="SSF56281">
    <property type="entry name" value="Metallo-hydrolase/oxidoreductase"/>
    <property type="match status" value="1"/>
</dbReference>
<dbReference type="PANTHER" id="PTHR12553">
    <property type="entry name" value="ZINC PHOSPHODIESTERASE ELAC PROTEIN 2"/>
    <property type="match status" value="1"/>
</dbReference>
<sequence>MEKWGSRRLKTSSIVAGLKASHRHHHYYLPRLQDTAHMSTTVEIATVPSADTPGTCLYMHHERCTYIFGRVAEGTQRAFGTRKLGLPNTSQIFLSGPVQWDQMGGLLGYILTVGGAYEGANEGRNIENEKRLMTGRKQLKPIVHGGLGLHGGENLCHSLAACRHIIFRHSISLKVHEHRTDPRAESPTQLDPDWSDESIRVWKIPVRKACANSPPKRPHGAIDDDGGQETAYKSGPTLSDPDVASLIVERVMFSGSKESQSGKIIPCTVNDLRPGDAAFVMRNSTLASYKGPYPSGQQGEVEGGKEPAWRFPRSDKEAQAYDEVDEDEDDEGVDAHVVKNHLLPPTSQSQTCMSYIVKCQQRRGKFNVAAAKELGVAMVDFKQLTHGMSVTGKDGMTVTPDMVLGKPVAGRGIVVADVPSADWVDAFLQRPEWQQASLMEDLVAMYWIMGPGVASDARIGAFVQQHGQLKHVFCAPETCPNMTTHTGAAEMQVRLRQIDAQRFPLVDFDNTVQYRSDWPRAGGAL</sequence>
<evidence type="ECO:0000256" key="7">
    <source>
        <dbReference type="ARBA" id="ARBA00022723"/>
    </source>
</evidence>
<comment type="caution">
    <text evidence="13">The sequence shown here is derived from an EMBL/GenBank/DDBJ whole genome shotgun (WGS) entry which is preliminary data.</text>
</comment>
<dbReference type="GO" id="GO:0005739">
    <property type="term" value="C:mitochondrion"/>
    <property type="evidence" value="ECO:0007669"/>
    <property type="project" value="TreeGrafter"/>
</dbReference>
<evidence type="ECO:0000256" key="1">
    <source>
        <dbReference type="ARBA" id="ARBA00000402"/>
    </source>
</evidence>
<feature type="domain" description="tRNase Z endonuclease" evidence="12">
    <location>
        <begin position="44"/>
        <end position="105"/>
    </location>
</feature>
<comment type="catalytic activity">
    <reaction evidence="1">
        <text>Endonucleolytic cleavage of RNA, removing extra 3' nucleotides from tRNA precursor, generating 3' termini of tRNAs. A 3'-hydroxy group is left at the tRNA terminus and a 5'-phosphoryl group is left at the trailer molecule.</text>
        <dbReference type="EC" id="3.1.26.11"/>
    </reaction>
</comment>
<keyword evidence="6" id="KW-0540">Nuclease</keyword>
<comment type="similarity">
    <text evidence="3">Belongs to the RNase Z family.</text>
</comment>
<accession>A0A2C5ZEX3</accession>
<evidence type="ECO:0000256" key="4">
    <source>
        <dbReference type="ARBA" id="ARBA00012477"/>
    </source>
</evidence>
<feature type="region of interest" description="Disordered" evidence="11">
    <location>
        <begin position="290"/>
        <end position="309"/>
    </location>
</feature>
<dbReference type="InterPro" id="IPR047151">
    <property type="entry name" value="RNZ2-like"/>
</dbReference>
<proteinExistence type="inferred from homology"/>
<dbReference type="PANTHER" id="PTHR12553:SF49">
    <property type="entry name" value="ZINC PHOSPHODIESTERASE ELAC PROTEIN 2"/>
    <property type="match status" value="1"/>
</dbReference>
<feature type="region of interest" description="Disordered" evidence="11">
    <location>
        <begin position="210"/>
        <end position="239"/>
    </location>
</feature>
<keyword evidence="8" id="KW-0255">Endonuclease</keyword>
<evidence type="ECO:0000313" key="14">
    <source>
        <dbReference type="Proteomes" id="UP000224854"/>
    </source>
</evidence>
<evidence type="ECO:0000256" key="3">
    <source>
        <dbReference type="ARBA" id="ARBA00007823"/>
    </source>
</evidence>
<evidence type="ECO:0000256" key="6">
    <source>
        <dbReference type="ARBA" id="ARBA00022722"/>
    </source>
</evidence>
<evidence type="ECO:0000256" key="10">
    <source>
        <dbReference type="ARBA" id="ARBA00022833"/>
    </source>
</evidence>
<evidence type="ECO:0000256" key="8">
    <source>
        <dbReference type="ARBA" id="ARBA00022759"/>
    </source>
</evidence>
<dbReference type="EMBL" id="NJEU01000255">
    <property type="protein sequence ID" value="PHH77731.1"/>
    <property type="molecule type" value="Genomic_DNA"/>
</dbReference>
<keyword evidence="14" id="KW-1185">Reference proteome</keyword>
<reference evidence="13 14" key="1">
    <citation type="submission" date="2017-06" db="EMBL/GenBank/DDBJ databases">
        <title>Ant-infecting Ophiocordyceps genomes reveal a high diversity of potential behavioral manipulation genes and a possible major role for enterotoxins.</title>
        <authorList>
            <person name="De Bekker C."/>
            <person name="Evans H.C."/>
            <person name="Brachmann A."/>
            <person name="Hughes D.P."/>
        </authorList>
    </citation>
    <scope>NUCLEOTIDE SEQUENCE [LARGE SCALE GENOMIC DNA]</scope>
    <source>
        <strain evidence="13 14">1348a</strain>
    </source>
</reference>
<evidence type="ECO:0000256" key="9">
    <source>
        <dbReference type="ARBA" id="ARBA00022801"/>
    </source>
</evidence>